<dbReference type="PRINTS" id="PR00259">
    <property type="entry name" value="TMFOUR"/>
</dbReference>
<protein>
    <submittedName>
        <fullName evidence="6">CD9 antigen</fullName>
    </submittedName>
</protein>
<proteinExistence type="predicted"/>
<feature type="transmembrane region" description="Helical" evidence="5">
    <location>
        <begin position="120"/>
        <end position="140"/>
    </location>
</feature>
<keyword evidence="7" id="KW-1185">Reference proteome</keyword>
<dbReference type="EMBL" id="JASDAP010000027">
    <property type="protein sequence ID" value="KAK1878172.1"/>
    <property type="molecule type" value="Genomic_DNA"/>
</dbReference>
<dbReference type="AlphaFoldDB" id="A0AAD9B6D2"/>
<evidence type="ECO:0000313" key="6">
    <source>
        <dbReference type="EMBL" id="KAK1878172.1"/>
    </source>
</evidence>
<gene>
    <name evidence="6" type="ORF">KUDE01_003479</name>
</gene>
<evidence type="ECO:0000256" key="3">
    <source>
        <dbReference type="ARBA" id="ARBA00022989"/>
    </source>
</evidence>
<dbReference type="InterPro" id="IPR018499">
    <property type="entry name" value="Tetraspanin/Peripherin"/>
</dbReference>
<evidence type="ECO:0000256" key="4">
    <source>
        <dbReference type="ARBA" id="ARBA00023136"/>
    </source>
</evidence>
<feature type="transmembrane region" description="Helical" evidence="5">
    <location>
        <begin position="175"/>
        <end position="198"/>
    </location>
</feature>
<reference evidence="6" key="1">
    <citation type="submission" date="2023-04" db="EMBL/GenBank/DDBJ databases">
        <title>Chromosome-level genome of Chaenocephalus aceratus.</title>
        <authorList>
            <person name="Park H."/>
        </authorList>
    </citation>
    <scope>NUCLEOTIDE SEQUENCE</scope>
    <source>
        <strain evidence="6">DE</strain>
        <tissue evidence="6">Muscle</tissue>
    </source>
</reference>
<accession>A0AAD9B6D2</accession>
<keyword evidence="4 5" id="KW-0472">Membrane</keyword>
<dbReference type="Pfam" id="PF00335">
    <property type="entry name" value="Tetraspanin"/>
    <property type="match status" value="1"/>
</dbReference>
<organism evidence="6 7">
    <name type="scientific">Dissostichus eleginoides</name>
    <name type="common">Patagonian toothfish</name>
    <name type="synonym">Dissostichus amissus</name>
    <dbReference type="NCBI Taxonomy" id="100907"/>
    <lineage>
        <taxon>Eukaryota</taxon>
        <taxon>Metazoa</taxon>
        <taxon>Chordata</taxon>
        <taxon>Craniata</taxon>
        <taxon>Vertebrata</taxon>
        <taxon>Euteleostomi</taxon>
        <taxon>Actinopterygii</taxon>
        <taxon>Neopterygii</taxon>
        <taxon>Teleostei</taxon>
        <taxon>Neoteleostei</taxon>
        <taxon>Acanthomorphata</taxon>
        <taxon>Eupercaria</taxon>
        <taxon>Perciformes</taxon>
        <taxon>Notothenioidei</taxon>
        <taxon>Nototheniidae</taxon>
        <taxon>Dissostichus</taxon>
    </lineage>
</organism>
<feature type="transmembrane region" description="Helical" evidence="5">
    <location>
        <begin position="87"/>
        <end position="108"/>
    </location>
</feature>
<feature type="transmembrane region" description="Helical" evidence="5">
    <location>
        <begin position="12"/>
        <end position="35"/>
    </location>
</feature>
<evidence type="ECO:0000313" key="7">
    <source>
        <dbReference type="Proteomes" id="UP001228049"/>
    </source>
</evidence>
<comment type="caution">
    <text evidence="6">The sequence shown here is derived from an EMBL/GenBank/DDBJ whole genome shotgun (WGS) entry which is preliminary data.</text>
</comment>
<name>A0AAD9B6D2_DISEL</name>
<keyword evidence="2 5" id="KW-0812">Transmembrane</keyword>
<evidence type="ECO:0000256" key="1">
    <source>
        <dbReference type="ARBA" id="ARBA00004141"/>
    </source>
</evidence>
<dbReference type="GO" id="GO:0016020">
    <property type="term" value="C:membrane"/>
    <property type="evidence" value="ECO:0007669"/>
    <property type="project" value="UniProtKB-SubCell"/>
</dbReference>
<comment type="subcellular location">
    <subcellularLocation>
        <location evidence="1">Membrane</location>
        <topology evidence="1">Multi-pass membrane protein</topology>
    </subcellularLocation>
</comment>
<keyword evidence="3 5" id="KW-1133">Transmembrane helix</keyword>
<evidence type="ECO:0000256" key="5">
    <source>
        <dbReference type="SAM" id="Phobius"/>
    </source>
</evidence>
<sequence length="254" mass="27365">MALDGCGLLCKYTLFIFNLIFALVGFVFLGLGLWLRFSNSTRAIFEFEALNSSAFVIAVTVLIITGSVMLIVVVFGDYGACNEKRCALQIFSVLVTILAVAVVVLGVTANSSKEEIGLRMGEFTLAYMCCIWLTATQFLLSLSHSSKNCFTAVERLGDVACPGVIVDVFNVKAPLVMGVFVGTGALLLLALICSSTLAKKLKTPSSPQYIILTQPQTSQLEYIPTSTSISYSYPDQEPVVFTPLTVANIPIVIT</sequence>
<evidence type="ECO:0000256" key="2">
    <source>
        <dbReference type="ARBA" id="ARBA00022692"/>
    </source>
</evidence>
<dbReference type="Proteomes" id="UP001228049">
    <property type="component" value="Unassembled WGS sequence"/>
</dbReference>
<feature type="transmembrane region" description="Helical" evidence="5">
    <location>
        <begin position="55"/>
        <end position="75"/>
    </location>
</feature>